<proteinExistence type="predicted"/>
<accession>V8N7L1</accession>
<sequence length="63" mass="7348">MNVQPLKCTGDEAIQIPQEWYQEGEFLIGGLMSHVHYIFPEIIFNRHPSEESVNIPLNMVYLM</sequence>
<comment type="caution">
    <text evidence="1">The sequence shown here is derived from an EMBL/GenBank/DDBJ whole genome shotgun (WGS) entry which is preliminary data.</text>
</comment>
<dbReference type="EMBL" id="AZIM01008257">
    <property type="protein sequence ID" value="ETE57527.1"/>
    <property type="molecule type" value="Genomic_DNA"/>
</dbReference>
<dbReference type="OrthoDB" id="9044455at2759"/>
<dbReference type="AlphaFoldDB" id="V8N7L1"/>
<organism evidence="1 2">
    <name type="scientific">Ophiophagus hannah</name>
    <name type="common">King cobra</name>
    <name type="synonym">Naja hannah</name>
    <dbReference type="NCBI Taxonomy" id="8665"/>
    <lineage>
        <taxon>Eukaryota</taxon>
        <taxon>Metazoa</taxon>
        <taxon>Chordata</taxon>
        <taxon>Craniata</taxon>
        <taxon>Vertebrata</taxon>
        <taxon>Euteleostomi</taxon>
        <taxon>Lepidosauria</taxon>
        <taxon>Squamata</taxon>
        <taxon>Bifurcata</taxon>
        <taxon>Unidentata</taxon>
        <taxon>Episquamata</taxon>
        <taxon>Toxicofera</taxon>
        <taxon>Serpentes</taxon>
        <taxon>Colubroidea</taxon>
        <taxon>Elapidae</taxon>
        <taxon>Elapinae</taxon>
        <taxon>Ophiophagus</taxon>
    </lineage>
</organism>
<feature type="non-terminal residue" evidence="1">
    <location>
        <position position="63"/>
    </location>
</feature>
<dbReference type="Proteomes" id="UP000018936">
    <property type="component" value="Unassembled WGS sequence"/>
</dbReference>
<keyword evidence="2" id="KW-1185">Reference proteome</keyword>
<evidence type="ECO:0000313" key="1">
    <source>
        <dbReference type="EMBL" id="ETE57527.1"/>
    </source>
</evidence>
<reference evidence="1 2" key="1">
    <citation type="journal article" date="2013" name="Proc. Natl. Acad. Sci. U.S.A.">
        <title>The king cobra genome reveals dynamic gene evolution and adaptation in the snake venom system.</title>
        <authorList>
            <person name="Vonk F.J."/>
            <person name="Casewell N.R."/>
            <person name="Henkel C.V."/>
            <person name="Heimberg A.M."/>
            <person name="Jansen H.J."/>
            <person name="McCleary R.J."/>
            <person name="Kerkkamp H.M."/>
            <person name="Vos R.A."/>
            <person name="Guerreiro I."/>
            <person name="Calvete J.J."/>
            <person name="Wuster W."/>
            <person name="Woods A.E."/>
            <person name="Logan J.M."/>
            <person name="Harrison R.A."/>
            <person name="Castoe T.A."/>
            <person name="de Koning A.P."/>
            <person name="Pollock D.D."/>
            <person name="Yandell M."/>
            <person name="Calderon D."/>
            <person name="Renjifo C."/>
            <person name="Currier R.B."/>
            <person name="Salgado D."/>
            <person name="Pla D."/>
            <person name="Sanz L."/>
            <person name="Hyder A.S."/>
            <person name="Ribeiro J.M."/>
            <person name="Arntzen J.W."/>
            <person name="van den Thillart G.E."/>
            <person name="Boetzer M."/>
            <person name="Pirovano W."/>
            <person name="Dirks R.P."/>
            <person name="Spaink H.P."/>
            <person name="Duboule D."/>
            <person name="McGlinn E."/>
            <person name="Kini R.M."/>
            <person name="Richardson M.K."/>
        </authorList>
    </citation>
    <scope>NUCLEOTIDE SEQUENCE</scope>
    <source>
        <tissue evidence="1">Blood</tissue>
    </source>
</reference>
<protein>
    <submittedName>
        <fullName evidence="1">Uncharacterized protein</fullName>
    </submittedName>
</protein>
<evidence type="ECO:0000313" key="2">
    <source>
        <dbReference type="Proteomes" id="UP000018936"/>
    </source>
</evidence>
<name>V8N7L1_OPHHA</name>
<gene>
    <name evidence="1" type="ORF">L345_16756</name>
</gene>